<dbReference type="GO" id="GO:0009312">
    <property type="term" value="P:oligosaccharide biosynthetic process"/>
    <property type="evidence" value="ECO:0007669"/>
    <property type="project" value="InterPro"/>
</dbReference>
<evidence type="ECO:0000256" key="3">
    <source>
        <dbReference type="PROSITE-ProRule" id="PRU00992"/>
    </source>
</evidence>
<keyword evidence="2 3" id="KW-0808">Transferase</keyword>
<accession>A0A560JBS2</accession>
<organism evidence="5 6">
    <name type="scientific">Bradyrhizobium sacchari</name>
    <dbReference type="NCBI Taxonomy" id="1399419"/>
    <lineage>
        <taxon>Bacteria</taxon>
        <taxon>Pseudomonadati</taxon>
        <taxon>Pseudomonadota</taxon>
        <taxon>Alphaproteobacteria</taxon>
        <taxon>Hyphomicrobiales</taxon>
        <taxon>Nitrobacteraceae</taxon>
        <taxon>Bradyrhizobium</taxon>
    </lineage>
</organism>
<dbReference type="Pfam" id="PF05830">
    <property type="entry name" value="NodZ"/>
    <property type="match status" value="1"/>
</dbReference>
<dbReference type="InterPro" id="IPR008716">
    <property type="entry name" value="NodZ"/>
</dbReference>
<keyword evidence="6" id="KW-1185">Reference proteome</keyword>
<reference evidence="5 6" key="1">
    <citation type="submission" date="2019-06" db="EMBL/GenBank/DDBJ databases">
        <title>Genomic Encyclopedia of Type Strains, Phase IV (KMG-V): Genome sequencing to study the core and pangenomes of soil and plant-associated prokaryotes.</title>
        <authorList>
            <person name="Whitman W."/>
        </authorList>
    </citation>
    <scope>NUCLEOTIDE SEQUENCE [LARGE SCALE GENOMIC DNA]</scope>
    <source>
        <strain evidence="5 6">BR 10556</strain>
    </source>
</reference>
<comment type="caution">
    <text evidence="5">The sequence shown here is derived from an EMBL/GenBank/DDBJ whole genome shotgun (WGS) entry which is preliminary data.</text>
</comment>
<proteinExistence type="inferred from homology"/>
<name>A0A560JBS2_9BRAD</name>
<comment type="similarity">
    <text evidence="3">Belongs to the glycosyltransferase 23 family.</text>
</comment>
<feature type="domain" description="GT23" evidence="4">
    <location>
        <begin position="83"/>
        <end position="397"/>
    </location>
</feature>
<keyword evidence="1 3" id="KW-0328">Glycosyltransferase</keyword>
<evidence type="ECO:0000313" key="5">
    <source>
        <dbReference type="EMBL" id="TWB67939.1"/>
    </source>
</evidence>
<evidence type="ECO:0000259" key="4">
    <source>
        <dbReference type="PROSITE" id="PS51659"/>
    </source>
</evidence>
<dbReference type="Gene3D" id="3.40.50.11350">
    <property type="match status" value="1"/>
</dbReference>
<dbReference type="AlphaFoldDB" id="A0A560JBS2"/>
<evidence type="ECO:0000256" key="1">
    <source>
        <dbReference type="ARBA" id="ARBA00022676"/>
    </source>
</evidence>
<dbReference type="STRING" id="1399419.A5906_14295"/>
<dbReference type="Proteomes" id="UP000315914">
    <property type="component" value="Unassembled WGS sequence"/>
</dbReference>
<gene>
    <name evidence="5" type="ORF">FBZ95_11361</name>
</gene>
<sequence>MQSGALGIGLRAERCNTAEERADRIERTRPITDSPAMKFYRRSSPVLRLQTLTSGEKIPEMSVLTSLVQPGAREKARQMVNGSSNERFVVSRRRTGFGDCLWSLASAWRFAKQTGRTLAIDWRGSCYLDEPFTNAFPIFFEPVEDIGGVPVICDDDINERSFPAPFFPAWWNKPSIDCVYRPDEQIFRERDQLDQLFQSQRDSDANTVVCDACLMWRCDQEAEREIFRSIKPRPEIQARIDTIYREHFEPYSVIGIHVRHGNGEDIMGHAPYWADAERALRQVCNAIDKARGLAHARPVRAFLCTDSAVVLEQVSAIFSDVFAIPKQFQAPQAGPLHNPSFGAEGGFSALTEMYLLARCDTVIRFPPTSAFTRYARLFVPRVIEFDLNDPSRLILIEQDSQEFVAS</sequence>
<dbReference type="EMBL" id="VITW01000013">
    <property type="protein sequence ID" value="TWB67939.1"/>
    <property type="molecule type" value="Genomic_DNA"/>
</dbReference>
<dbReference type="Gene3D" id="3.40.50.11340">
    <property type="match status" value="1"/>
</dbReference>
<protein>
    <submittedName>
        <fullName evidence="5">Beta-1,4-N-acetylglucosamine oligosaccharide alpha-1,6-L-fucosyltransferase NodZ</fullName>
    </submittedName>
</protein>
<dbReference type="PROSITE" id="PS51659">
    <property type="entry name" value="GT23"/>
    <property type="match status" value="1"/>
</dbReference>
<evidence type="ECO:0000256" key="2">
    <source>
        <dbReference type="ARBA" id="ARBA00022679"/>
    </source>
</evidence>
<dbReference type="InterPro" id="IPR027350">
    <property type="entry name" value="GT23_dom"/>
</dbReference>
<comment type="caution">
    <text evidence="3">Lacks conserved residue(s) required for the propagation of feature annotation.</text>
</comment>
<evidence type="ECO:0000313" key="6">
    <source>
        <dbReference type="Proteomes" id="UP000315914"/>
    </source>
</evidence>
<dbReference type="GO" id="GO:0016758">
    <property type="term" value="F:hexosyltransferase activity"/>
    <property type="evidence" value="ECO:0007669"/>
    <property type="project" value="UniProtKB-UniRule"/>
</dbReference>